<keyword evidence="7 14" id="KW-0812">Transmembrane</keyword>
<dbReference type="Pfam" id="PF03062">
    <property type="entry name" value="MBOAT"/>
    <property type="match status" value="1"/>
</dbReference>
<dbReference type="InterPro" id="IPR024194">
    <property type="entry name" value="Ac/AlaTfrase_AlgI/DltB"/>
</dbReference>
<evidence type="ECO:0000256" key="2">
    <source>
        <dbReference type="ARBA" id="ARBA00005182"/>
    </source>
</evidence>
<evidence type="ECO:0000256" key="4">
    <source>
        <dbReference type="ARBA" id="ARBA00016084"/>
    </source>
</evidence>
<protein>
    <recommendedName>
        <fullName evidence="4">Probable alginate O-acetylase AlgI</fullName>
    </recommendedName>
    <alternativeName>
        <fullName evidence="12">Alginate biosynthesis protein AlgI</fullName>
    </alternativeName>
</protein>
<feature type="transmembrane region" description="Helical" evidence="14">
    <location>
        <begin position="75"/>
        <end position="96"/>
    </location>
</feature>
<feature type="transmembrane region" description="Helical" evidence="14">
    <location>
        <begin position="380"/>
        <end position="399"/>
    </location>
</feature>
<dbReference type="PANTHER" id="PTHR13285">
    <property type="entry name" value="ACYLTRANSFERASE"/>
    <property type="match status" value="1"/>
</dbReference>
<evidence type="ECO:0000313" key="16">
    <source>
        <dbReference type="Proteomes" id="UP001155380"/>
    </source>
</evidence>
<evidence type="ECO:0000256" key="1">
    <source>
        <dbReference type="ARBA" id="ARBA00004651"/>
    </source>
</evidence>
<reference evidence="15" key="1">
    <citation type="submission" date="2022-06" db="EMBL/GenBank/DDBJ databases">
        <authorList>
            <person name="Sun Q."/>
        </authorList>
    </citation>
    <scope>NUCLEOTIDE SEQUENCE</scope>
    <source>
        <strain evidence="15">S101</strain>
    </source>
</reference>
<feature type="transmembrane region" description="Helical" evidence="14">
    <location>
        <begin position="449"/>
        <end position="473"/>
    </location>
</feature>
<dbReference type="Proteomes" id="UP001155380">
    <property type="component" value="Unassembled WGS sequence"/>
</dbReference>
<evidence type="ECO:0000256" key="3">
    <source>
        <dbReference type="ARBA" id="ARBA00010323"/>
    </source>
</evidence>
<feature type="transmembrane region" description="Helical" evidence="14">
    <location>
        <begin position="12"/>
        <end position="38"/>
    </location>
</feature>
<evidence type="ECO:0000256" key="7">
    <source>
        <dbReference type="ARBA" id="ARBA00022692"/>
    </source>
</evidence>
<proteinExistence type="inferred from homology"/>
<keyword evidence="9 14" id="KW-1133">Transmembrane helix</keyword>
<feature type="transmembrane region" description="Helical" evidence="14">
    <location>
        <begin position="405"/>
        <end position="428"/>
    </location>
</feature>
<dbReference type="PIRSF" id="PIRSF500217">
    <property type="entry name" value="AlgI"/>
    <property type="match status" value="1"/>
</dbReference>
<comment type="similarity">
    <text evidence="3 13">Belongs to the membrane-bound acyltransferase family.</text>
</comment>
<name>A0AAJ1BXG9_9HYPH</name>
<evidence type="ECO:0000256" key="5">
    <source>
        <dbReference type="ARBA" id="ARBA00022475"/>
    </source>
</evidence>
<keyword evidence="10 13" id="KW-0472">Membrane</keyword>
<dbReference type="PIRSF" id="PIRSF016636">
    <property type="entry name" value="AlgI_DltB"/>
    <property type="match status" value="1"/>
</dbReference>
<evidence type="ECO:0000256" key="12">
    <source>
        <dbReference type="ARBA" id="ARBA00031030"/>
    </source>
</evidence>
<comment type="pathway">
    <text evidence="2">Glycan biosynthesis; alginate biosynthesis.</text>
</comment>
<dbReference type="PANTHER" id="PTHR13285:SF23">
    <property type="entry name" value="TEICHOIC ACID D-ALANYLTRANSFERASE"/>
    <property type="match status" value="1"/>
</dbReference>
<evidence type="ECO:0000256" key="9">
    <source>
        <dbReference type="ARBA" id="ARBA00022989"/>
    </source>
</evidence>
<dbReference type="InterPro" id="IPR004299">
    <property type="entry name" value="MBOAT_fam"/>
</dbReference>
<keyword evidence="5 13" id="KW-1003">Cell membrane</keyword>
<dbReference type="GO" id="GO:0005886">
    <property type="term" value="C:plasma membrane"/>
    <property type="evidence" value="ECO:0007669"/>
    <property type="project" value="UniProtKB-SubCell"/>
</dbReference>
<dbReference type="InterPro" id="IPR028362">
    <property type="entry name" value="AlgI"/>
</dbReference>
<keyword evidence="11 13" id="KW-0012">Acyltransferase</keyword>
<accession>A0AAJ1BXG9</accession>
<dbReference type="GO" id="GO:0016746">
    <property type="term" value="F:acyltransferase activity"/>
    <property type="evidence" value="ECO:0007669"/>
    <property type="project" value="UniProtKB-KW"/>
</dbReference>
<organism evidence="15 16">
    <name type="scientific">Ciceribacter sichuanensis</name>
    <dbReference type="NCBI Taxonomy" id="2949647"/>
    <lineage>
        <taxon>Bacteria</taxon>
        <taxon>Pseudomonadati</taxon>
        <taxon>Pseudomonadota</taxon>
        <taxon>Alphaproteobacteria</taxon>
        <taxon>Hyphomicrobiales</taxon>
        <taxon>Rhizobiaceae</taxon>
        <taxon>Ciceribacter</taxon>
    </lineage>
</organism>
<feature type="transmembrane region" description="Helical" evidence="14">
    <location>
        <begin position="309"/>
        <end position="335"/>
    </location>
</feature>
<gene>
    <name evidence="15" type="ORF">NBH21_13155</name>
</gene>
<evidence type="ECO:0000256" key="11">
    <source>
        <dbReference type="ARBA" id="ARBA00023315"/>
    </source>
</evidence>
<keyword evidence="8" id="KW-0016">Alginate biosynthesis</keyword>
<dbReference type="GO" id="GO:0042121">
    <property type="term" value="P:alginic acid biosynthetic process"/>
    <property type="evidence" value="ECO:0007669"/>
    <property type="project" value="UniProtKB-KW"/>
</dbReference>
<dbReference type="RefSeq" id="WP_250914230.1">
    <property type="nucleotide sequence ID" value="NZ_JAMXLX010000004.1"/>
</dbReference>
<dbReference type="EMBL" id="JAMXLX010000004">
    <property type="protein sequence ID" value="MCO5957722.1"/>
    <property type="molecule type" value="Genomic_DNA"/>
</dbReference>
<evidence type="ECO:0000256" key="14">
    <source>
        <dbReference type="SAM" id="Phobius"/>
    </source>
</evidence>
<sequence length="475" mass="53255">MLFSSPVFLSFFLPLSIAAYFLLPFRSLTLLVLSLAFYAWGEPAVVWLLVGVILVNYALGLAIDGSSERSRQIWLITGLIANLLVLTVFKYSTFIIENINSALGLVGSISLPVPHLPLPLGVSFFTFQAISYLVDIYRGDVRAERNLVRMGVFKAFFPQLIAGPIVRYKEIAGDLRNRMVTLERFSSGTERFVIGLAKKLLIADPLSIPVDHIFSTPTADLSSPLAWVGIISFGLQIYFDFSAYSDMAIGLAMMFGFRFPENFDMPYTANSVQDFWRRWHMTLSRWFRDYLYIPLGGNRRGAARTSMNLWIVFATTGLWHGASWTFLIWGLWHGLLLTVERAWFGRILESWPIPLRRLYTIVAVLLGWVWFRAESFSHAIGYFSALFFGDVAGAPADILRLYNPFLLTVLCVGSVLGLGMHFSIERIFGSRRPGEALIANPLQETLRSLALVAIGGVALSAAAASTLQAFLYFRF</sequence>
<evidence type="ECO:0000256" key="8">
    <source>
        <dbReference type="ARBA" id="ARBA00022841"/>
    </source>
</evidence>
<evidence type="ECO:0000256" key="10">
    <source>
        <dbReference type="ARBA" id="ARBA00023136"/>
    </source>
</evidence>
<comment type="subcellular location">
    <subcellularLocation>
        <location evidence="1">Cell membrane</location>
        <topology evidence="1">Multi-pass membrane protein</topology>
    </subcellularLocation>
</comment>
<dbReference type="InterPro" id="IPR051085">
    <property type="entry name" value="MB_O-acyltransferase"/>
</dbReference>
<dbReference type="AlphaFoldDB" id="A0AAJ1BXG9"/>
<feature type="transmembrane region" description="Helical" evidence="14">
    <location>
        <begin position="44"/>
        <end position="63"/>
    </location>
</feature>
<feature type="transmembrane region" description="Helical" evidence="14">
    <location>
        <begin position="116"/>
        <end position="134"/>
    </location>
</feature>
<feature type="transmembrane region" description="Helical" evidence="14">
    <location>
        <begin position="355"/>
        <end position="373"/>
    </location>
</feature>
<evidence type="ECO:0000256" key="6">
    <source>
        <dbReference type="ARBA" id="ARBA00022679"/>
    </source>
</evidence>
<keyword evidence="6 13" id="KW-0808">Transferase</keyword>
<comment type="caution">
    <text evidence="15">The sequence shown here is derived from an EMBL/GenBank/DDBJ whole genome shotgun (WGS) entry which is preliminary data.</text>
</comment>
<evidence type="ECO:0000256" key="13">
    <source>
        <dbReference type="PIRNR" id="PIRNR016636"/>
    </source>
</evidence>
<evidence type="ECO:0000313" key="15">
    <source>
        <dbReference type="EMBL" id="MCO5957722.1"/>
    </source>
</evidence>